<protein>
    <submittedName>
        <fullName evidence="1">Uncharacterized protein</fullName>
    </submittedName>
</protein>
<gene>
    <name evidence="1" type="ORF">OG699_37895</name>
</gene>
<accession>A0AAU3I5U5</accession>
<evidence type="ECO:0000313" key="1">
    <source>
        <dbReference type="EMBL" id="WTZ13236.1"/>
    </source>
</evidence>
<name>A0AAU3I5U5_9ACTN</name>
<organism evidence="1">
    <name type="scientific">Streptomyces sp. NBC_01393</name>
    <dbReference type="NCBI Taxonomy" id="2903851"/>
    <lineage>
        <taxon>Bacteria</taxon>
        <taxon>Bacillati</taxon>
        <taxon>Actinomycetota</taxon>
        <taxon>Actinomycetes</taxon>
        <taxon>Kitasatosporales</taxon>
        <taxon>Streptomycetaceae</taxon>
        <taxon>Streptomyces</taxon>
    </lineage>
</organism>
<reference evidence="1" key="1">
    <citation type="submission" date="2022-10" db="EMBL/GenBank/DDBJ databases">
        <title>The complete genomes of actinobacterial strains from the NBC collection.</title>
        <authorList>
            <person name="Joergensen T.S."/>
            <person name="Alvarez Arevalo M."/>
            <person name="Sterndorff E.B."/>
            <person name="Faurdal D."/>
            <person name="Vuksanovic O."/>
            <person name="Mourched A.-S."/>
            <person name="Charusanti P."/>
            <person name="Shaw S."/>
            <person name="Blin K."/>
            <person name="Weber T."/>
        </authorList>
    </citation>
    <scope>NUCLEOTIDE SEQUENCE</scope>
    <source>
        <strain evidence="1">NBC_01393</strain>
    </source>
</reference>
<dbReference type="AlphaFoldDB" id="A0AAU3I5U5"/>
<dbReference type="EMBL" id="CP109546">
    <property type="protein sequence ID" value="WTZ13236.1"/>
    <property type="molecule type" value="Genomic_DNA"/>
</dbReference>
<sequence>MELYFGGSEIPGWRKMLAEEGVENVSLSYMGLRRRTKFVRPWLIADHYLEGQKVFLDSGAYTVNKADDDKYSVGELKEIAAQYEAFVQQNIDSLNMVSEFDAVVLGREWIEARREDFWEDIPDDKFLPIWHAEWGVEELDSLAQRYKRIGITQTDLDGRNLAPILNEITRKYGTLLHGVAMTKPAEMAAVTWDSVASTSWISPSQYGDTIVWTGRELKRYPKKYKDQARKRHRTLFQESGFDADKIEAGDNNEVLRFTIWSWQQLAASIEQHRSPEHPVTTSASGVLSTFSQMQEGVVDTTTGEMVNGVTTPTPRRERTRTNLPVIGLVQEKEVYTDPEDGVNKERNIPLLTTRSQSMRVCATCFLAQKCPAFDKDANCQYDIPVEVKTKPQMQALQNALIEMQMQRVLFMKMAEDLTGGYADPNLSGEIDRLQKLVKVSTELAQDSFSVKLEAKGNGGGAGMISRIFGKDAGEQMTSLERPVSADRMIESSSGFIDAEIVDVPTFFSQEG</sequence>
<proteinExistence type="predicted"/>